<comment type="caution">
    <text evidence="1">The sequence shown here is derived from an EMBL/GenBank/DDBJ whole genome shotgun (WGS) entry which is preliminary data.</text>
</comment>
<name>A0A091B5W7_9GAMM</name>
<evidence type="ECO:0000313" key="2">
    <source>
        <dbReference type="Proteomes" id="UP000029392"/>
    </source>
</evidence>
<evidence type="ECO:0008006" key="3">
    <source>
        <dbReference type="Google" id="ProtNLM"/>
    </source>
</evidence>
<organism evidence="1 2">
    <name type="scientific">Arenimonas malthae CC-JY-1</name>
    <dbReference type="NCBI Taxonomy" id="1384054"/>
    <lineage>
        <taxon>Bacteria</taxon>
        <taxon>Pseudomonadati</taxon>
        <taxon>Pseudomonadota</taxon>
        <taxon>Gammaproteobacteria</taxon>
        <taxon>Lysobacterales</taxon>
        <taxon>Lysobacteraceae</taxon>
        <taxon>Arenimonas</taxon>
    </lineage>
</organism>
<dbReference type="SUPFAM" id="SSF48576">
    <property type="entry name" value="Terpenoid synthases"/>
    <property type="match status" value="1"/>
</dbReference>
<dbReference type="OrthoDB" id="5959054at2"/>
<dbReference type="eggNOG" id="COG1562">
    <property type="taxonomic scope" value="Bacteria"/>
</dbReference>
<dbReference type="EMBL" id="AVCH01000154">
    <property type="protein sequence ID" value="KFN48018.1"/>
    <property type="molecule type" value="Genomic_DNA"/>
</dbReference>
<dbReference type="RefSeq" id="WP_043802794.1">
    <property type="nucleotide sequence ID" value="NZ_AVCH01000154.1"/>
</dbReference>
<dbReference type="Proteomes" id="UP000029392">
    <property type="component" value="Unassembled WGS sequence"/>
</dbReference>
<protein>
    <recommendedName>
        <fullName evidence="3">Phytoene synthase</fullName>
    </recommendedName>
</protein>
<accession>A0A091B5W7</accession>
<dbReference type="AlphaFoldDB" id="A0A091B5W7"/>
<keyword evidence="2" id="KW-1185">Reference proteome</keyword>
<proteinExistence type="predicted"/>
<gene>
    <name evidence="1" type="ORF">N790_06880</name>
</gene>
<dbReference type="InterPro" id="IPR008949">
    <property type="entry name" value="Isoprenoid_synthase_dom_sf"/>
</dbReference>
<dbReference type="PATRIC" id="fig|1384054.3.peg.1390"/>
<dbReference type="STRING" id="1384054.N790_06880"/>
<evidence type="ECO:0000313" key="1">
    <source>
        <dbReference type="EMBL" id="KFN48018.1"/>
    </source>
</evidence>
<sequence>MSGHDEAIAHFVAKWHRREPEMAQAEVFCPEPQRPRFRAWGALVHELREAGFELSDVRVSAVKSQWWAEELANLAAGRSRHPVTAPLLGAEADWPRLGQALMRQVVDEQRPADVAQALQQVMPLAAALAEAEAAVFATRAGEHDARALAVHLLLQRLPAGLAADDQALLPMNLLARHGLTAAQVAAGQGEPLLRDWAAALAAELPEARAHDSLFRRLRSGFDRARLARLAKGRGFDPPGPVATLLRAWRLARRA</sequence>
<reference evidence="1 2" key="1">
    <citation type="submission" date="2013-09" db="EMBL/GenBank/DDBJ databases">
        <title>Genome sequencing of Arenimonas malthae.</title>
        <authorList>
            <person name="Chen F."/>
            <person name="Wang G."/>
        </authorList>
    </citation>
    <scope>NUCLEOTIDE SEQUENCE [LARGE SCALE GENOMIC DNA]</scope>
    <source>
        <strain evidence="1 2">CC-JY-1</strain>
    </source>
</reference>